<evidence type="ECO:0000256" key="1">
    <source>
        <dbReference type="SAM" id="MobiDB-lite"/>
    </source>
</evidence>
<keyword evidence="2" id="KW-0812">Transmembrane</keyword>
<evidence type="ECO:0008006" key="5">
    <source>
        <dbReference type="Google" id="ProtNLM"/>
    </source>
</evidence>
<keyword evidence="2" id="KW-1133">Transmembrane helix</keyword>
<name>A0ABT2M8R7_9MYCO</name>
<dbReference type="EMBL" id="JAODWD010000002">
    <property type="protein sequence ID" value="MCT7658654.1"/>
    <property type="molecule type" value="Genomic_DNA"/>
</dbReference>
<comment type="caution">
    <text evidence="3">The sequence shown here is derived from an EMBL/GenBank/DDBJ whole genome shotgun (WGS) entry which is preliminary data.</text>
</comment>
<accession>A0ABT2M8R7</accession>
<feature type="region of interest" description="Disordered" evidence="1">
    <location>
        <begin position="1"/>
        <end position="20"/>
    </location>
</feature>
<gene>
    <name evidence="3" type="ORF">N4S67_09495</name>
</gene>
<evidence type="ECO:0000313" key="3">
    <source>
        <dbReference type="EMBL" id="MCT7658654.1"/>
    </source>
</evidence>
<proteinExistence type="predicted"/>
<evidence type="ECO:0000313" key="4">
    <source>
        <dbReference type="Proteomes" id="UP001206639"/>
    </source>
</evidence>
<keyword evidence="2" id="KW-0472">Membrane</keyword>
<feature type="transmembrane region" description="Helical" evidence="2">
    <location>
        <begin position="205"/>
        <end position="223"/>
    </location>
</feature>
<feature type="transmembrane region" description="Helical" evidence="2">
    <location>
        <begin position="235"/>
        <end position="259"/>
    </location>
</feature>
<dbReference type="InterPro" id="IPR048183">
    <property type="entry name" value="GlnX-like"/>
</dbReference>
<protein>
    <recommendedName>
        <fullName evidence="5">Secreted protein</fullName>
    </recommendedName>
</protein>
<organism evidence="3 4">
    <name type="scientific">Mycobacterium deserti</name>
    <dbReference type="NCBI Taxonomy" id="2978347"/>
    <lineage>
        <taxon>Bacteria</taxon>
        <taxon>Bacillati</taxon>
        <taxon>Actinomycetota</taxon>
        <taxon>Actinomycetes</taxon>
        <taxon>Mycobacteriales</taxon>
        <taxon>Mycobacteriaceae</taxon>
        <taxon>Mycobacterium</taxon>
    </lineage>
</organism>
<reference evidence="4" key="1">
    <citation type="submission" date="2023-07" db="EMBL/GenBank/DDBJ databases">
        <authorList>
            <person name="Deng Y."/>
            <person name="Zhang Y.-Q."/>
        </authorList>
    </citation>
    <scope>NUCLEOTIDE SEQUENCE [LARGE SCALE GENOMIC DNA]</scope>
    <source>
        <strain evidence="4">CPCC 205710</strain>
    </source>
</reference>
<feature type="transmembrane region" description="Helical" evidence="2">
    <location>
        <begin position="408"/>
        <end position="432"/>
    </location>
</feature>
<dbReference type="RefSeq" id="WP_260992692.1">
    <property type="nucleotide sequence ID" value="NZ_JAODWD010000002.1"/>
</dbReference>
<dbReference type="NCBIfam" id="NF041460">
    <property type="entry name" value="kinGactiv_GlnX"/>
    <property type="match status" value="1"/>
</dbReference>
<keyword evidence="4" id="KW-1185">Reference proteome</keyword>
<sequence length="439" mass="47348">MTVELAHPSTEPLASRSPTTPAHPRWWFLWTTPGRILTIGVVLSALVIGSAFATSTTINDRQEALTTVLNHTEPLSFAAGQLYTTLSVADAAAATAFIAGTEPRAVRQRYEQAITDASVAVTRASSGLTDEPMVQLLGRVNARLAVYTGLIETARTNNRAGNPVGSSYLSEASALMQTQILPDAQRLYEETSARVDSETSASTRIPGPVILVVLATLLFGAFANRWLARRTRRRINIGLVAGGMAVLIMLIWVGTALIISTADSRSAKDTAAQSLKTVTNLAITAQQARADETLSLIRRGDEDVRKQSYYTRIDVMQQQLSDYLARDDAIDKTDLADAEQLLKRWRAADDRINAYIGVGNYQAATQVALGTGEDDSTPAFDKLDAALSEGIEESRNQLRNDILNARRVLSGATFGAAALSVVAAVAVSLGLWPRLSEYR</sequence>
<evidence type="ECO:0000256" key="2">
    <source>
        <dbReference type="SAM" id="Phobius"/>
    </source>
</evidence>
<dbReference type="Proteomes" id="UP001206639">
    <property type="component" value="Unassembled WGS sequence"/>
</dbReference>